<proteinExistence type="predicted"/>
<feature type="region of interest" description="Disordered" evidence="1">
    <location>
        <begin position="318"/>
        <end position="340"/>
    </location>
</feature>
<evidence type="ECO:0000256" key="1">
    <source>
        <dbReference type="SAM" id="MobiDB-lite"/>
    </source>
</evidence>
<name>A0A9D4BJB7_DREPO</name>
<evidence type="ECO:0000313" key="2">
    <source>
        <dbReference type="EMBL" id="KAH3697027.1"/>
    </source>
</evidence>
<dbReference type="Proteomes" id="UP000828390">
    <property type="component" value="Unassembled WGS sequence"/>
</dbReference>
<reference evidence="2" key="2">
    <citation type="submission" date="2020-11" db="EMBL/GenBank/DDBJ databases">
        <authorList>
            <person name="McCartney M.A."/>
            <person name="Auch B."/>
            <person name="Kono T."/>
            <person name="Mallez S."/>
            <person name="Becker A."/>
            <person name="Gohl D.M."/>
            <person name="Silverstein K.A.T."/>
            <person name="Koren S."/>
            <person name="Bechman K.B."/>
            <person name="Herman A."/>
            <person name="Abrahante J.E."/>
            <person name="Garbe J."/>
        </authorList>
    </citation>
    <scope>NUCLEOTIDE SEQUENCE</scope>
    <source>
        <strain evidence="2">Duluth1</strain>
        <tissue evidence="2">Whole animal</tissue>
    </source>
</reference>
<dbReference type="EMBL" id="JAIWYP010000016">
    <property type="protein sequence ID" value="KAH3697027.1"/>
    <property type="molecule type" value="Genomic_DNA"/>
</dbReference>
<dbReference type="AlphaFoldDB" id="A0A9D4BJB7"/>
<gene>
    <name evidence="2" type="ORF">DPMN_084512</name>
</gene>
<organism evidence="2 3">
    <name type="scientific">Dreissena polymorpha</name>
    <name type="common">Zebra mussel</name>
    <name type="synonym">Mytilus polymorpha</name>
    <dbReference type="NCBI Taxonomy" id="45954"/>
    <lineage>
        <taxon>Eukaryota</taxon>
        <taxon>Metazoa</taxon>
        <taxon>Spiralia</taxon>
        <taxon>Lophotrochozoa</taxon>
        <taxon>Mollusca</taxon>
        <taxon>Bivalvia</taxon>
        <taxon>Autobranchia</taxon>
        <taxon>Heteroconchia</taxon>
        <taxon>Euheterodonta</taxon>
        <taxon>Imparidentia</taxon>
        <taxon>Neoheterodontei</taxon>
        <taxon>Myida</taxon>
        <taxon>Dreissenoidea</taxon>
        <taxon>Dreissenidae</taxon>
        <taxon>Dreissena</taxon>
    </lineage>
</organism>
<reference evidence="2" key="1">
    <citation type="journal article" date="2019" name="bioRxiv">
        <title>The Genome of the Zebra Mussel, Dreissena polymorpha: A Resource for Invasive Species Research.</title>
        <authorList>
            <person name="McCartney M.A."/>
            <person name="Auch B."/>
            <person name="Kono T."/>
            <person name="Mallez S."/>
            <person name="Zhang Y."/>
            <person name="Obille A."/>
            <person name="Becker A."/>
            <person name="Abrahante J.E."/>
            <person name="Garbe J."/>
            <person name="Badalamenti J.P."/>
            <person name="Herman A."/>
            <person name="Mangelson H."/>
            <person name="Liachko I."/>
            <person name="Sullivan S."/>
            <person name="Sone E.D."/>
            <person name="Koren S."/>
            <person name="Silverstein K.A.T."/>
            <person name="Beckman K.B."/>
            <person name="Gohl D.M."/>
        </authorList>
    </citation>
    <scope>NUCLEOTIDE SEQUENCE</scope>
    <source>
        <strain evidence="2">Duluth1</strain>
        <tissue evidence="2">Whole animal</tissue>
    </source>
</reference>
<protein>
    <submittedName>
        <fullName evidence="2">Uncharacterized protein</fullName>
    </submittedName>
</protein>
<comment type="caution">
    <text evidence="2">The sequence shown here is derived from an EMBL/GenBank/DDBJ whole genome shotgun (WGS) entry which is preliminary data.</text>
</comment>
<accession>A0A9D4BJB7</accession>
<evidence type="ECO:0000313" key="3">
    <source>
        <dbReference type="Proteomes" id="UP000828390"/>
    </source>
</evidence>
<sequence length="440" mass="49979">MSSLDAFMQSKRFWMISRFPCFVTMDPDSPLRGVYYFPEKQAHEIQFVRIEVKQDSSIGAIDQEKRAYFVGKEFLIPLKYGGFIRQMRKTFFGIDTILGNPPERIVLEDDSSLLNSNETVPKNVRKGTSLGCFGVLEGSAKRKLSLMDRNGDVYIVKENTPLHYSAFVDLIPKAKIEDFLRVHKALPRDIKFDDVSLSDVASSEPEDYEKLRIILRGMIQIKSIEKHEFYIGWLRTSGKNFTVSLIPRNVAANWDVTNYRRADERERSEYTHASYEGVYGTKLFTKDLGITKIIVLIPGENTSANNIYIEAITPLQPNKHEGGVPGAEQGDGRSTDELPEEPEYARAGIESELNEYMTPISLTRGSDSLEDTQLECVQQTSTKVYQYEIDYYGNNTGESVEYDDPIGLQKKRSDTNVRGVEDDVEYGDTASVAGHRFLQQ</sequence>
<keyword evidence="3" id="KW-1185">Reference proteome</keyword>